<keyword evidence="3" id="KW-1185">Reference proteome</keyword>
<feature type="compositionally biased region" description="Basic and acidic residues" evidence="1">
    <location>
        <begin position="157"/>
        <end position="166"/>
    </location>
</feature>
<evidence type="ECO:0000313" key="3">
    <source>
        <dbReference type="Proteomes" id="UP000692816"/>
    </source>
</evidence>
<protein>
    <submittedName>
        <fullName evidence="2">Uncharacterized protein</fullName>
    </submittedName>
</protein>
<dbReference type="RefSeq" id="WP_207832578.1">
    <property type="nucleotide sequence ID" value="NZ_CP088282.1"/>
</dbReference>
<accession>A0ABS3MEZ5</accession>
<reference evidence="2" key="1">
    <citation type="journal article" date="2021" name="Int. J. Syst. Evol. Microbiol.">
        <title>Bradyrhizobium septentrionale sp. nov. (sv. septentrionale) and Bradyrhizobium quebecense sp. nov. (sv. septentrionale) associated with legumes native to Canada possess rearranged symbiosis genes and numerous insertion sequences.</title>
        <authorList>
            <person name="Bromfield E.S.P."/>
            <person name="Cloutier S."/>
        </authorList>
    </citation>
    <scope>NUCLEOTIDE SEQUENCE</scope>
    <source>
        <strain evidence="2">12S5</strain>
    </source>
</reference>
<proteinExistence type="predicted"/>
<feature type="region of interest" description="Disordered" evidence="1">
    <location>
        <begin position="129"/>
        <end position="166"/>
    </location>
</feature>
<gene>
    <name evidence="2" type="ORF">J4P68_11275</name>
</gene>
<name>A0ABS3MEZ5_9BRAD</name>
<evidence type="ECO:0000256" key="1">
    <source>
        <dbReference type="SAM" id="MobiDB-lite"/>
    </source>
</evidence>
<dbReference type="Proteomes" id="UP000692816">
    <property type="component" value="Unassembled WGS sequence"/>
</dbReference>
<evidence type="ECO:0000313" key="2">
    <source>
        <dbReference type="EMBL" id="MBO1430015.1"/>
    </source>
</evidence>
<sequence length="166" mass="19642">MYLRFVTPLIHPHSRVESGFFRASWYIHRNGCPDWIRQELSEQFNWYGQHLPIPGRIARHFKRRDSIWGICWFDPDAREAISRARYCAWLLEEGGLPVRTITTSRQREVLWRDAHQIVTKPSAELPKAFSWTRRLPKQRPSPQQGKVPAAESQIPDECTHQARERT</sequence>
<comment type="caution">
    <text evidence="2">The sequence shown here is derived from an EMBL/GenBank/DDBJ whole genome shotgun (WGS) entry which is preliminary data.</text>
</comment>
<dbReference type="EMBL" id="JAGEPA010000001">
    <property type="protein sequence ID" value="MBO1430015.1"/>
    <property type="molecule type" value="Genomic_DNA"/>
</dbReference>
<organism evidence="2 3">
    <name type="scientific">Bradyrhizobium quebecense</name>
    <dbReference type="NCBI Taxonomy" id="2748629"/>
    <lineage>
        <taxon>Bacteria</taxon>
        <taxon>Pseudomonadati</taxon>
        <taxon>Pseudomonadota</taxon>
        <taxon>Alphaproteobacteria</taxon>
        <taxon>Hyphomicrobiales</taxon>
        <taxon>Nitrobacteraceae</taxon>
        <taxon>Bradyrhizobium</taxon>
    </lineage>
</organism>